<dbReference type="GO" id="GO:0007030">
    <property type="term" value="P:Golgi organization"/>
    <property type="evidence" value="ECO:0007669"/>
    <property type="project" value="TreeGrafter"/>
</dbReference>
<feature type="domain" description="Golgin subfamily A conserved" evidence="4">
    <location>
        <begin position="491"/>
        <end position="586"/>
    </location>
</feature>
<reference evidence="5" key="3">
    <citation type="submission" date="2025-09" db="UniProtKB">
        <authorList>
            <consortium name="Ensembl"/>
        </authorList>
    </citation>
    <scope>IDENTIFICATION</scope>
</reference>
<organism evidence="5 6">
    <name type="scientific">Papio anubis</name>
    <name type="common">Olive baboon</name>
    <dbReference type="NCBI Taxonomy" id="9555"/>
    <lineage>
        <taxon>Eukaryota</taxon>
        <taxon>Metazoa</taxon>
        <taxon>Chordata</taxon>
        <taxon>Craniata</taxon>
        <taxon>Vertebrata</taxon>
        <taxon>Euteleostomi</taxon>
        <taxon>Mammalia</taxon>
        <taxon>Eutheria</taxon>
        <taxon>Euarchontoglires</taxon>
        <taxon>Primates</taxon>
        <taxon>Haplorrhini</taxon>
        <taxon>Catarrhini</taxon>
        <taxon>Cercopithecidae</taxon>
        <taxon>Cercopithecinae</taxon>
        <taxon>Papio</taxon>
    </lineage>
</organism>
<evidence type="ECO:0000256" key="3">
    <source>
        <dbReference type="SAM" id="MobiDB-lite"/>
    </source>
</evidence>
<evidence type="ECO:0000256" key="2">
    <source>
        <dbReference type="SAM" id="Coils"/>
    </source>
</evidence>
<feature type="region of interest" description="Disordered" evidence="3">
    <location>
        <begin position="585"/>
        <end position="604"/>
    </location>
</feature>
<dbReference type="InterPro" id="IPR043976">
    <property type="entry name" value="GOLGA_cons_dom"/>
</dbReference>
<name>A0A096N6X6_PAPAN</name>
<feature type="coiled-coil region" evidence="2">
    <location>
        <begin position="37"/>
        <end position="90"/>
    </location>
</feature>
<evidence type="ECO:0000313" key="5">
    <source>
        <dbReference type="Ensembl" id="ENSPANP00000008257.3"/>
    </source>
</evidence>
<dbReference type="GeneTree" id="ENSGT00530000062932"/>
<accession>A0A096N6X6</accession>
<dbReference type="PANTHER" id="PTHR10881:SF44">
    <property type="entry name" value="GOLGIN SUBFAMILY A MEMBER 6A-RELATED"/>
    <property type="match status" value="1"/>
</dbReference>
<evidence type="ECO:0000256" key="1">
    <source>
        <dbReference type="ARBA" id="ARBA00023054"/>
    </source>
</evidence>
<feature type="domain" description="Golgin subfamily A conserved" evidence="4">
    <location>
        <begin position="180"/>
        <end position="330"/>
    </location>
</feature>
<dbReference type="eggNOG" id="KOG4725">
    <property type="taxonomic scope" value="Eukaryota"/>
</dbReference>
<reference evidence="5" key="2">
    <citation type="submission" date="2025-08" db="UniProtKB">
        <authorList>
            <consortium name="Ensembl"/>
        </authorList>
    </citation>
    <scope>IDENTIFICATION</scope>
</reference>
<reference evidence="6" key="1">
    <citation type="submission" date="2012-03" db="EMBL/GenBank/DDBJ databases">
        <title>Whole Genome Assembly of Papio anubis.</title>
        <authorList>
            <person name="Liu Y.L."/>
            <person name="Abraham K.A."/>
            <person name="Akbar H.A."/>
            <person name="Ali S.A."/>
            <person name="Anosike U.A."/>
            <person name="Aqrawi P.A."/>
            <person name="Arias F.A."/>
            <person name="Attaway T.A."/>
            <person name="Awwad R.A."/>
            <person name="Babu C.B."/>
            <person name="Bandaranaike D.B."/>
            <person name="Battles P.B."/>
            <person name="Bell A.B."/>
            <person name="Beltran B.B."/>
            <person name="Berhane-Mersha D.B."/>
            <person name="Bess C.B."/>
            <person name="Bickham C.B."/>
            <person name="Bolden T.B."/>
            <person name="Carter K.C."/>
            <person name="Chau D.C."/>
            <person name="Chavez A.C."/>
            <person name="Clerc-Blankenburg K.C."/>
            <person name="Coyle M.C."/>
            <person name="Dao M.D."/>
            <person name="Davila M.L.D."/>
            <person name="Davy-Carroll L.D."/>
            <person name="Denson S.D."/>
            <person name="Dinh H.D."/>
            <person name="Fernandez S.F."/>
            <person name="Fernando P.F."/>
            <person name="Forbes L.F."/>
            <person name="Francis C.F."/>
            <person name="Francisco L.F."/>
            <person name="Fu Q.F."/>
            <person name="Garcia-Iii R.G."/>
            <person name="Garrett T.G."/>
            <person name="Gross S.G."/>
            <person name="Gubbala S.G."/>
            <person name="Hirani K.H."/>
            <person name="Hogues M.H."/>
            <person name="Hollins B.H."/>
            <person name="Jackson L.J."/>
            <person name="Javaid M.J."/>
            <person name="Jhangiani S.J."/>
            <person name="Johnson A.J."/>
            <person name="Johnson B.J."/>
            <person name="Jones J.J."/>
            <person name="Joshi V.J."/>
            <person name="Kalu J.K."/>
            <person name="Khan N.K."/>
            <person name="Korchina V.K."/>
            <person name="Kovar C.K."/>
            <person name="Lago L.L."/>
            <person name="Lara F.L."/>
            <person name="Le T.-K.L."/>
            <person name="Lee S.L."/>
            <person name="Legall-Iii F.L."/>
            <person name="Lemon S.L."/>
            <person name="Liu J.L."/>
            <person name="Liu Y.-S.L."/>
            <person name="Liyanage D.L."/>
            <person name="Lopez J.L."/>
            <person name="Lorensuhewa L.L."/>
            <person name="Mata R.M."/>
            <person name="Mathew T.M."/>
            <person name="Mercado C.M."/>
            <person name="Mercado I.M."/>
            <person name="Morales K.M."/>
            <person name="Morgan M.M."/>
            <person name="Munidasa M.M."/>
            <person name="Ngo D.N."/>
            <person name="Nguyen L.N."/>
            <person name="Nguyen T.N."/>
            <person name="Nguyen N.N."/>
            <person name="Obregon M.O."/>
            <person name="Okwuonu G.O."/>
            <person name="Ongeri F.O."/>
            <person name="Onwere C.O."/>
            <person name="Osifeso I.O."/>
            <person name="Parra A.P."/>
            <person name="Patil S.P."/>
            <person name="Perez A.P."/>
            <person name="Perez Y.P."/>
            <person name="Pham C.P."/>
            <person name="Pu L.-L.P."/>
            <person name="Puazo M.P."/>
            <person name="Quiroz J.Q."/>
            <person name="Rouhana J.R."/>
            <person name="Ruiz M.R."/>
            <person name="Ruiz S.-J.R."/>
            <person name="Saada N.S."/>
            <person name="Santibanez J.S."/>
            <person name="Scheel M.S."/>
            <person name="Schneider B.S."/>
            <person name="Simmons D.S."/>
            <person name="Sisson I.S."/>
            <person name="Tang L.-Y.T."/>
            <person name="Thornton R.T."/>
            <person name="Tisius J.T."/>
            <person name="Toledanes G.T."/>
            <person name="Trejos Z.T."/>
            <person name="Usmani K.U."/>
            <person name="Varghese R.V."/>
            <person name="Vattathil S.V."/>
            <person name="Vee V.V."/>
            <person name="Walker D.W."/>
            <person name="Weissenberger G.W."/>
            <person name="White C.W."/>
            <person name="Williams A.W."/>
            <person name="Woodworth J.W."/>
            <person name="Wright R.W."/>
            <person name="Zhu Y.Z."/>
            <person name="Han Y.H."/>
            <person name="Newsham I.N."/>
            <person name="Nazareth L.N."/>
            <person name="Worley K.W."/>
            <person name="Muzny D.M."/>
            <person name="Rogers J.R."/>
            <person name="Gibbs R.G."/>
        </authorList>
    </citation>
    <scope>NUCLEOTIDE SEQUENCE [LARGE SCALE GENOMIC DNA]</scope>
</reference>
<keyword evidence="6" id="KW-1185">Reference proteome</keyword>
<dbReference type="HOGENOM" id="CLU_012403_1_2_1"/>
<proteinExistence type="predicted"/>
<dbReference type="Pfam" id="PF15070">
    <property type="entry name" value="GOLGA2L5"/>
    <property type="match status" value="2"/>
</dbReference>
<dbReference type="InterPro" id="IPR024858">
    <property type="entry name" value="GOLGA"/>
</dbReference>
<dbReference type="Pfam" id="PF19046">
    <property type="entry name" value="GM130_C"/>
    <property type="match status" value="1"/>
</dbReference>
<sequence length="673" mass="78055">MSAEIAHTHPSPNVCSLYFSLQSSFNSSSLHVPQSRYQELEVALDSSSATVHQLNENIESLVRSSVFLFLQEKKVNNDIHKAQMEQLETINILTLEKADLKTTLYHTKRAARHFEEESKDLAGRLQSSLQRIQELERALSAVCTQQREEDRSSNRSEAVLQRQLQQTRKERALLNTHVTQVTESLKQVQLERDEYAQHIKGERARWQERMWKMSMEARTLKEEKKRDIYRIQELERSLSELKHQMAEPPSSAPPAGTSEVEQLQDEAKHLRKEVESLEGKLQSQVENNQALSLLSKELQKQEEKIHEQEERRLQEQERLCEQKEMLREQQKRLGEQGDRLRKQEERLRKQEERLRKQEERLQKQEERLWEKEERLRKQEERLQKEEERLLLSQNYKFNKQLAEPQCSFEDLNNENKSALQLEQQVKELQEKLSEECLEAASQQNQQLETQLSLMALPGQGDGGGHLNSEEEGVPRPMPSVPQDLESREATSDFMDLPRDKVDWKQQVEKLELGFIQLSGATDGMREHITVYESQGAEPNTQHKEEEASRLAQKEEEMKVKLLELQDMVLPVVGDHERHDKFLPAAQNPLDEPAPGAPAPQELGAEEEQDFHNMKPAPGQAREGSPRDSPTALKILQLLPVTQDTQEHPGLASKPCVPFFYRAAKNREINIIII</sequence>
<protein>
    <recommendedName>
        <fullName evidence="4">Golgin subfamily A conserved domain-containing protein</fullName>
    </recommendedName>
</protein>
<dbReference type="Ensembl" id="ENSPANT00000008730.3">
    <property type="protein sequence ID" value="ENSPANP00000008257.3"/>
    <property type="gene ID" value="ENSPANG00000021864.3"/>
</dbReference>
<keyword evidence="1 2" id="KW-0175">Coiled coil</keyword>
<dbReference type="GO" id="GO:0032580">
    <property type="term" value="C:Golgi cisterna membrane"/>
    <property type="evidence" value="ECO:0007669"/>
    <property type="project" value="TreeGrafter"/>
</dbReference>
<dbReference type="Bgee" id="ENSPANG00000021864">
    <property type="expression patterns" value="Expressed in pancreas and 61 other cell types or tissues"/>
</dbReference>
<dbReference type="Proteomes" id="UP000028761">
    <property type="component" value="Unplaced"/>
</dbReference>
<feature type="region of interest" description="Disordered" evidence="3">
    <location>
        <begin position="329"/>
        <end position="367"/>
    </location>
</feature>
<dbReference type="GO" id="GO:0000137">
    <property type="term" value="C:Golgi cis cisterna"/>
    <property type="evidence" value="ECO:0007669"/>
    <property type="project" value="TreeGrafter"/>
</dbReference>
<dbReference type="PANTHER" id="PTHR10881">
    <property type="entry name" value="GOLGIN SUBFAMILY A MEMBER-RELATED"/>
    <property type="match status" value="1"/>
</dbReference>
<dbReference type="STRING" id="9555.ENSPANP00000008257"/>
<dbReference type="AlphaFoldDB" id="A0A096N6X6"/>
<dbReference type="GO" id="GO:0005801">
    <property type="term" value="C:cis-Golgi network"/>
    <property type="evidence" value="ECO:0007669"/>
    <property type="project" value="InterPro"/>
</dbReference>
<evidence type="ECO:0000259" key="4">
    <source>
        <dbReference type="Pfam" id="PF15070"/>
    </source>
</evidence>
<feature type="region of interest" description="Disordered" evidence="3">
    <location>
        <begin position="241"/>
        <end position="266"/>
    </location>
</feature>
<dbReference type="OMA" id="MMLDETQ"/>
<evidence type="ECO:0000313" key="6">
    <source>
        <dbReference type="Proteomes" id="UP000028761"/>
    </source>
</evidence>
<dbReference type="InterPro" id="IPR043937">
    <property type="entry name" value="GOLGA_C"/>
</dbReference>